<protein>
    <submittedName>
        <fullName evidence="3">Uncharacterized protein</fullName>
    </submittedName>
</protein>
<keyword evidence="2" id="KW-1133">Transmembrane helix</keyword>
<dbReference type="AlphaFoldDB" id="A0A9W4TQ28"/>
<keyword evidence="2" id="KW-0472">Membrane</keyword>
<evidence type="ECO:0000313" key="3">
    <source>
        <dbReference type="EMBL" id="CAI5755599.1"/>
    </source>
</evidence>
<feature type="region of interest" description="Disordered" evidence="1">
    <location>
        <begin position="20"/>
        <end position="53"/>
    </location>
</feature>
<comment type="caution">
    <text evidence="3">The sequence shown here is derived from an EMBL/GenBank/DDBJ whole genome shotgun (WGS) entry which is preliminary data.</text>
</comment>
<reference evidence="3" key="1">
    <citation type="submission" date="2022-12" db="EMBL/GenBank/DDBJ databases">
        <authorList>
            <person name="Brejova B."/>
        </authorList>
    </citation>
    <scope>NUCLEOTIDE SEQUENCE</scope>
</reference>
<feature type="transmembrane region" description="Helical" evidence="2">
    <location>
        <begin position="74"/>
        <end position="93"/>
    </location>
</feature>
<gene>
    <name evidence="3" type="ORF">CANVERA_P0116</name>
</gene>
<evidence type="ECO:0000256" key="2">
    <source>
        <dbReference type="SAM" id="Phobius"/>
    </source>
</evidence>
<keyword evidence="4" id="KW-1185">Reference proteome</keyword>
<evidence type="ECO:0000313" key="4">
    <source>
        <dbReference type="Proteomes" id="UP001152885"/>
    </source>
</evidence>
<dbReference type="Proteomes" id="UP001152885">
    <property type="component" value="Unassembled WGS sequence"/>
</dbReference>
<organism evidence="3 4">
    <name type="scientific">Candida verbasci</name>
    <dbReference type="NCBI Taxonomy" id="1227364"/>
    <lineage>
        <taxon>Eukaryota</taxon>
        <taxon>Fungi</taxon>
        <taxon>Dikarya</taxon>
        <taxon>Ascomycota</taxon>
        <taxon>Saccharomycotina</taxon>
        <taxon>Pichiomycetes</taxon>
        <taxon>Debaryomycetaceae</taxon>
        <taxon>Candida/Lodderomyces clade</taxon>
        <taxon>Candida</taxon>
    </lineage>
</organism>
<name>A0A9W4TQ28_9ASCO</name>
<dbReference type="EMBL" id="CANTUO010000001">
    <property type="protein sequence ID" value="CAI5755599.1"/>
    <property type="molecule type" value="Genomic_DNA"/>
</dbReference>
<evidence type="ECO:0000256" key="1">
    <source>
        <dbReference type="SAM" id="MobiDB-lite"/>
    </source>
</evidence>
<accession>A0A9W4TQ28</accession>
<proteinExistence type="predicted"/>
<sequence length="103" mass="11851">MNKENLPKYTELPNQIFEAQQESNGSSQATLEVQAQQQSQQEEINTLHDQDLERSSCPQCEELKLKLKEKNNEIAKIIFVFLLISLIFFAFIVSGPRHRGPPH</sequence>
<feature type="compositionally biased region" description="Low complexity" evidence="1">
    <location>
        <begin position="27"/>
        <end position="43"/>
    </location>
</feature>
<keyword evidence="2" id="KW-0812">Transmembrane</keyword>